<sequence length="315" mass="35871">MRTPSYITVFVSSAILMLSCSKEASVPDNSTTDHLKFFGFTLIDTYWDDPTDGKNKMNYIDEVASFSNVADMLVIGPKDNLVERMKQMERYQMKAILHLHGLFFEQTGTTGSSGVKYSLRTDFQNRWDEFVQVNDLQTNQNLIQAFYMGEEPTWNGISYEDLKSATDYVDQQFPDIPIMVIEAYPILDQLQVPASVDWIGFDHYFVKDPVTNPDYQQEWALIKSKLSSSHQRLVIIMDSHYIPEIHGELAHIALEEMGEVAQSYYQLSKSDTSVIALLGYFWPNGFDVPESIGARGMPKSVMDEYARIGKAITGK</sequence>
<dbReference type="AlphaFoldDB" id="A0A953HMW6"/>
<evidence type="ECO:0000313" key="2">
    <source>
        <dbReference type="EMBL" id="MBY5958567.1"/>
    </source>
</evidence>
<keyword evidence="3" id="KW-1185">Reference proteome</keyword>
<keyword evidence="1" id="KW-0732">Signal</keyword>
<dbReference type="EMBL" id="JAHVHU010000009">
    <property type="protein sequence ID" value="MBY5958567.1"/>
    <property type="molecule type" value="Genomic_DNA"/>
</dbReference>
<protein>
    <submittedName>
        <fullName evidence="2">Uncharacterized protein</fullName>
    </submittedName>
</protein>
<dbReference type="Proteomes" id="UP000753961">
    <property type="component" value="Unassembled WGS sequence"/>
</dbReference>
<comment type="caution">
    <text evidence="2">The sequence shown here is derived from an EMBL/GenBank/DDBJ whole genome shotgun (WGS) entry which is preliminary data.</text>
</comment>
<organism evidence="2 3">
    <name type="scientific">Membranihabitans marinus</name>
    <dbReference type="NCBI Taxonomy" id="1227546"/>
    <lineage>
        <taxon>Bacteria</taxon>
        <taxon>Pseudomonadati</taxon>
        <taxon>Bacteroidota</taxon>
        <taxon>Saprospiria</taxon>
        <taxon>Saprospirales</taxon>
        <taxon>Saprospiraceae</taxon>
        <taxon>Membranihabitans</taxon>
    </lineage>
</organism>
<reference evidence="2" key="1">
    <citation type="submission" date="2021-06" db="EMBL/GenBank/DDBJ databases">
        <title>44 bacteria genomes isolated from Dapeng, Shenzhen.</title>
        <authorList>
            <person name="Zheng W."/>
            <person name="Yu S."/>
            <person name="Huang Y."/>
        </authorList>
    </citation>
    <scope>NUCLEOTIDE SEQUENCE</scope>
    <source>
        <strain evidence="2">DP5N28-2</strain>
    </source>
</reference>
<accession>A0A953HMW6</accession>
<name>A0A953HMW6_9BACT</name>
<gene>
    <name evidence="2" type="ORF">KUV50_10515</name>
</gene>
<proteinExistence type="predicted"/>
<dbReference type="RefSeq" id="WP_222580105.1">
    <property type="nucleotide sequence ID" value="NZ_JAHVHU010000009.1"/>
</dbReference>
<dbReference type="InterPro" id="IPR017853">
    <property type="entry name" value="GH"/>
</dbReference>
<evidence type="ECO:0000313" key="3">
    <source>
        <dbReference type="Proteomes" id="UP000753961"/>
    </source>
</evidence>
<feature type="chain" id="PRO_5037561096" evidence="1">
    <location>
        <begin position="25"/>
        <end position="315"/>
    </location>
</feature>
<evidence type="ECO:0000256" key="1">
    <source>
        <dbReference type="SAM" id="SignalP"/>
    </source>
</evidence>
<dbReference type="PROSITE" id="PS51257">
    <property type="entry name" value="PROKAR_LIPOPROTEIN"/>
    <property type="match status" value="1"/>
</dbReference>
<dbReference type="SUPFAM" id="SSF51445">
    <property type="entry name" value="(Trans)glycosidases"/>
    <property type="match status" value="1"/>
</dbReference>
<feature type="signal peptide" evidence="1">
    <location>
        <begin position="1"/>
        <end position="24"/>
    </location>
</feature>